<dbReference type="Gene3D" id="3.40.50.150">
    <property type="entry name" value="Vaccinia Virus protein VP39"/>
    <property type="match status" value="1"/>
</dbReference>
<dbReference type="EMBL" id="AP010904">
    <property type="protein sequence ID" value="BAH74390.1"/>
    <property type="molecule type" value="Genomic_DNA"/>
</dbReference>
<evidence type="ECO:0000313" key="1">
    <source>
        <dbReference type="EMBL" id="BAH74390.1"/>
    </source>
</evidence>
<dbReference type="Pfam" id="PF13578">
    <property type="entry name" value="Methyltransf_24"/>
    <property type="match status" value="1"/>
</dbReference>
<sequence length="212" mass="23416">MSLDKILRSMQVAADYWLVSDTFAAVEGFLDPIEGYALLLLAEHGPGQGSIVEIGSFAGRSTSYLACGSKRARREKVVAVDHFEGSPEHRRDGAFETSLLPKGGSLYETFRENLRKAGLDDWVHIMRAGSREAVKGWNRPIRLLFIDGDHSFEASQHDYEAWSPWLAQDGLAAFHDIGIFPGVTKYYEELLGRGEVVEVLSTGTLRVATKAA</sequence>
<evidence type="ECO:0008006" key="3">
    <source>
        <dbReference type="Google" id="ProtNLM"/>
    </source>
</evidence>
<dbReference type="AlphaFoldDB" id="C4XK35"/>
<dbReference type="OrthoDB" id="5458825at2"/>
<protein>
    <recommendedName>
        <fullName evidence="3">O-methyltransferase</fullName>
    </recommendedName>
</protein>
<dbReference type="STRING" id="573370.DMR_08990"/>
<reference evidence="1 2" key="1">
    <citation type="journal article" date="2009" name="Genome Res.">
        <title>Whole genome sequence of Desulfovibrio magneticus strain RS-1 revealed common gene clusters in magnetotactic bacteria.</title>
        <authorList>
            <person name="Nakazawa H."/>
            <person name="Arakaki A."/>
            <person name="Narita-Yamada S."/>
            <person name="Yashiro I."/>
            <person name="Jinno K."/>
            <person name="Aoki N."/>
            <person name="Tsuruyama A."/>
            <person name="Okamura Y."/>
            <person name="Tanikawa S."/>
            <person name="Fujita N."/>
            <person name="Takeyama H."/>
            <person name="Matsunaga T."/>
        </authorList>
    </citation>
    <scope>NUCLEOTIDE SEQUENCE [LARGE SCALE GENOMIC DNA]</scope>
    <source>
        <strain evidence="2">ATCC 700980 / DSM 13731 / RS-1</strain>
    </source>
</reference>
<accession>C4XK35</accession>
<dbReference type="InterPro" id="IPR029063">
    <property type="entry name" value="SAM-dependent_MTases_sf"/>
</dbReference>
<name>C4XK35_SOLM1</name>
<proteinExistence type="predicted"/>
<gene>
    <name evidence="1" type="ordered locus">DMR_08990</name>
</gene>
<dbReference type="HOGENOM" id="CLU_090900_0_0_7"/>
<keyword evidence="2" id="KW-1185">Reference proteome</keyword>
<organism evidence="1 2">
    <name type="scientific">Solidesulfovibrio magneticus (strain ATCC 700980 / DSM 13731 / RS-1)</name>
    <name type="common">Desulfovibrio magneticus</name>
    <dbReference type="NCBI Taxonomy" id="573370"/>
    <lineage>
        <taxon>Bacteria</taxon>
        <taxon>Pseudomonadati</taxon>
        <taxon>Thermodesulfobacteriota</taxon>
        <taxon>Desulfovibrionia</taxon>
        <taxon>Desulfovibrionales</taxon>
        <taxon>Desulfovibrionaceae</taxon>
        <taxon>Solidesulfovibrio</taxon>
    </lineage>
</organism>
<evidence type="ECO:0000313" key="2">
    <source>
        <dbReference type="Proteomes" id="UP000009071"/>
    </source>
</evidence>
<dbReference type="SUPFAM" id="SSF53335">
    <property type="entry name" value="S-adenosyl-L-methionine-dependent methyltransferases"/>
    <property type="match status" value="1"/>
</dbReference>
<dbReference type="KEGG" id="dma:DMR_08990"/>
<dbReference type="Proteomes" id="UP000009071">
    <property type="component" value="Chromosome"/>
</dbReference>
<dbReference type="eggNOG" id="COG4122">
    <property type="taxonomic scope" value="Bacteria"/>
</dbReference>
<dbReference type="RefSeq" id="WP_012750464.1">
    <property type="nucleotide sequence ID" value="NC_012796.1"/>
</dbReference>